<organism evidence="2 3">
    <name type="scientific">Candidatus Nitrososphaera evergladensis SR1</name>
    <dbReference type="NCBI Taxonomy" id="1459636"/>
    <lineage>
        <taxon>Archaea</taxon>
        <taxon>Nitrososphaerota</taxon>
        <taxon>Nitrososphaeria</taxon>
        <taxon>Nitrososphaerales</taxon>
        <taxon>Nitrososphaeraceae</taxon>
        <taxon>Nitrososphaera</taxon>
    </lineage>
</organism>
<dbReference type="KEGG" id="nev:NTE_01042"/>
<dbReference type="GeneID" id="41596865"/>
<gene>
    <name evidence="2" type="ORF">NTE_01042</name>
</gene>
<feature type="transmembrane region" description="Helical" evidence="1">
    <location>
        <begin position="322"/>
        <end position="342"/>
    </location>
</feature>
<dbReference type="Proteomes" id="UP000028194">
    <property type="component" value="Chromosome"/>
</dbReference>
<keyword evidence="3" id="KW-1185">Reference proteome</keyword>
<keyword evidence="1" id="KW-1133">Transmembrane helix</keyword>
<dbReference type="RefSeq" id="WP_148699941.1">
    <property type="nucleotide sequence ID" value="NZ_CP007174.1"/>
</dbReference>
<dbReference type="HOGENOM" id="CLU_786669_0_0_2"/>
<keyword evidence="1" id="KW-0472">Membrane</keyword>
<evidence type="ECO:0000313" key="2">
    <source>
        <dbReference type="EMBL" id="AIF83115.1"/>
    </source>
</evidence>
<dbReference type="AlphaFoldDB" id="A0A075MPR5"/>
<evidence type="ECO:0000256" key="1">
    <source>
        <dbReference type="SAM" id="Phobius"/>
    </source>
</evidence>
<proteinExistence type="predicted"/>
<reference evidence="2 3" key="1">
    <citation type="journal article" date="2014" name="PLoS ONE">
        <title>Genome Sequence of Candidatus Nitrososphaera evergladensis from Group I.1b Enriched from Everglades Soil Reveals Novel Genomic Features of the Ammonia-Oxidizing Archaea.</title>
        <authorList>
            <person name="Zhalnina K.V."/>
            <person name="Dias R."/>
            <person name="Leonard M.T."/>
            <person name="Dorr de Quadros P."/>
            <person name="Camargo F.A."/>
            <person name="Drew J.C."/>
            <person name="Farmerie W.G."/>
            <person name="Daroub S.H."/>
            <person name="Triplett E.W."/>
        </authorList>
    </citation>
    <scope>NUCLEOTIDE SEQUENCE [LARGE SCALE GENOMIC DNA]</scope>
    <source>
        <strain evidence="2 3">SR1</strain>
    </source>
</reference>
<sequence length="352" mass="37081">MSHSSSKTVAGFMAVLLAVTFASSFSSVQVYAQSSGHMTSDQSHLPTANIGDRQLALDFTTTPAAPLPGDQIDMDLSLIDKNTGKNAPHVSYTVIITKDDGTQVFSEVVHGHEGKVSIRFINDASAQTYRVSANYDNLAASYVSDFGSPIKVQGQVFSTASNYKVAIEVTGIDFDNTFLPEPLKYDFVLPLTPKQTLTVNYQDTAFDVGAYSSAIAISKAELKTENKQLILSSSSGSGNATGHSGDFTIRLEIPKQMMSGPFSAALGSGAALDVKEDASSSSDKITTLVLTGRHEDVVQADAPSGSSQSTIIVTAANVVPEFPVGLAGTIAAVGFAAIILYVRTLKAGKMQF</sequence>
<keyword evidence="1" id="KW-0812">Transmembrane</keyword>
<protein>
    <submittedName>
        <fullName evidence="2">Uncharacterized protein</fullName>
    </submittedName>
</protein>
<name>A0A075MPR5_9ARCH</name>
<dbReference type="EMBL" id="CP007174">
    <property type="protein sequence ID" value="AIF83115.1"/>
    <property type="molecule type" value="Genomic_DNA"/>
</dbReference>
<evidence type="ECO:0000313" key="3">
    <source>
        <dbReference type="Proteomes" id="UP000028194"/>
    </source>
</evidence>
<dbReference type="OrthoDB" id="11069at2157"/>
<dbReference type="eggNOG" id="arCOG08812">
    <property type="taxonomic scope" value="Archaea"/>
</dbReference>
<accession>A0A075MPR5</accession>